<dbReference type="GO" id="GO:0005737">
    <property type="term" value="C:cytoplasm"/>
    <property type="evidence" value="ECO:0007669"/>
    <property type="project" value="InterPro"/>
</dbReference>
<name>A0A8J8SJQ4_9FIRM</name>
<dbReference type="PIRSF" id="PIRSF006630">
    <property type="entry name" value="NADS_GAT"/>
    <property type="match status" value="1"/>
</dbReference>
<dbReference type="PANTHER" id="PTHR23090">
    <property type="entry name" value="NH 3 /GLUTAMINE-DEPENDENT NAD + SYNTHETASE"/>
    <property type="match status" value="1"/>
</dbReference>
<dbReference type="PANTHER" id="PTHR23090:SF9">
    <property type="entry name" value="GLUTAMINE-DEPENDENT NAD(+) SYNTHETASE"/>
    <property type="match status" value="1"/>
</dbReference>
<evidence type="ECO:0000313" key="12">
    <source>
        <dbReference type="Proteomes" id="UP000683246"/>
    </source>
</evidence>
<dbReference type="SUPFAM" id="SSF56317">
    <property type="entry name" value="Carbon-nitrogen hydrolase"/>
    <property type="match status" value="1"/>
</dbReference>
<evidence type="ECO:0000256" key="4">
    <source>
        <dbReference type="ARBA" id="ARBA00022741"/>
    </source>
</evidence>
<evidence type="ECO:0000256" key="6">
    <source>
        <dbReference type="ARBA" id="ARBA00023027"/>
    </source>
</evidence>
<comment type="similarity">
    <text evidence="2 7 8">In the C-terminal section; belongs to the NAD synthetase family.</text>
</comment>
<comment type="pathway">
    <text evidence="1 7 8">Cofactor biosynthesis; NAD(+) biosynthesis; NAD(+) from deamido-NAD(+) (L-Gln route): step 1/1.</text>
</comment>
<evidence type="ECO:0000256" key="1">
    <source>
        <dbReference type="ARBA" id="ARBA00005188"/>
    </source>
</evidence>
<dbReference type="UniPathway" id="UPA00253">
    <property type="reaction ID" value="UER00334"/>
</dbReference>
<organism evidence="11 12">
    <name type="scientific">Vallitalea pronyensis</name>
    <dbReference type="NCBI Taxonomy" id="1348613"/>
    <lineage>
        <taxon>Bacteria</taxon>
        <taxon>Bacillati</taxon>
        <taxon>Bacillota</taxon>
        <taxon>Clostridia</taxon>
        <taxon>Lachnospirales</taxon>
        <taxon>Vallitaleaceae</taxon>
        <taxon>Vallitalea</taxon>
    </lineage>
</organism>
<feature type="active site" description="Nucleophile; for glutaminase activity" evidence="7">
    <location>
        <position position="171"/>
    </location>
</feature>
<reference evidence="11" key="1">
    <citation type="submission" date="2020-07" db="EMBL/GenBank/DDBJ databases">
        <title>Vallitalea pronyensis genome.</title>
        <authorList>
            <person name="Postec A."/>
        </authorList>
    </citation>
    <scope>NUCLEOTIDE SEQUENCE</scope>
    <source>
        <strain evidence="11">FatNI3</strain>
    </source>
</reference>
<dbReference type="CDD" id="cd07570">
    <property type="entry name" value="GAT_Gln-NAD-synth"/>
    <property type="match status" value="1"/>
</dbReference>
<comment type="function">
    <text evidence="7">Catalyzes the ATP-dependent amidation of deamido-NAD to form NAD. Uses L-glutamine as a nitrogen source.</text>
</comment>
<keyword evidence="12" id="KW-1185">Reference proteome</keyword>
<dbReference type="InterPro" id="IPR014729">
    <property type="entry name" value="Rossmann-like_a/b/a_fold"/>
</dbReference>
<dbReference type="InterPro" id="IPR022310">
    <property type="entry name" value="NAD/GMP_synthase"/>
</dbReference>
<dbReference type="InterPro" id="IPR003694">
    <property type="entry name" value="NAD_synthase"/>
</dbReference>
<feature type="binding site" evidence="7">
    <location>
        <position position="444"/>
    </location>
    <ligand>
        <name>deamido-NAD(+)</name>
        <dbReference type="ChEBI" id="CHEBI:58437"/>
        <note>ligand shared between two neighboring subunits</note>
    </ligand>
</feature>
<proteinExistence type="inferred from homology"/>
<dbReference type="PROSITE" id="PS50263">
    <property type="entry name" value="CN_HYDROLASE"/>
    <property type="match status" value="1"/>
</dbReference>
<evidence type="ECO:0000256" key="5">
    <source>
        <dbReference type="ARBA" id="ARBA00022840"/>
    </source>
</evidence>
<dbReference type="InterPro" id="IPR014445">
    <property type="entry name" value="Gln-dep_NAD_synthase"/>
</dbReference>
<evidence type="ECO:0000256" key="2">
    <source>
        <dbReference type="ARBA" id="ARBA00007145"/>
    </source>
</evidence>
<dbReference type="GO" id="GO:0004359">
    <property type="term" value="F:glutaminase activity"/>
    <property type="evidence" value="ECO:0007669"/>
    <property type="project" value="InterPro"/>
</dbReference>
<feature type="domain" description="CN hydrolase" evidence="10">
    <location>
        <begin position="6"/>
        <end position="271"/>
    </location>
</feature>
<dbReference type="SUPFAM" id="SSF52402">
    <property type="entry name" value="Adenine nucleotide alpha hydrolases-like"/>
    <property type="match status" value="1"/>
</dbReference>
<dbReference type="GO" id="GO:0003952">
    <property type="term" value="F:NAD+ synthase (glutamine-hydrolyzing) activity"/>
    <property type="evidence" value="ECO:0007669"/>
    <property type="project" value="UniProtKB-UniRule"/>
</dbReference>
<keyword evidence="4 7" id="KW-0547">Nucleotide-binding</keyword>
<dbReference type="Gene3D" id="3.40.50.620">
    <property type="entry name" value="HUPs"/>
    <property type="match status" value="1"/>
</dbReference>
<sequence>MNNGFIRVGTGSPATKVADVTYNTQQIKHLVDDAQSKGISVLILPELCITGYTCADLFFQEALITSSMAKLIELKDYSHNKDILFVVGLPLRYKHGLYNCAAAVYNGHILGIVPKTYLPNYNEFYEARWFASSETLLEDTIKVGDDMVPFGTSILFRHHQMHHLCIGIEICEDLWSPLPPSTLHAINGATLILNPSASNDLVGKSSYRKSLVASQSAKTITAYAYASAGFGESTTDLVYGGQCLIYENGTKLNENERFQLKTTLVYSDVDLERLMHDRMRMTTYSNHLAAHFQTPYTYVPFDMPLTTQDPIKRFIDPQPFVPSNPRKRSARCEEIFSIQTLGLAKRIDHIGCEKVILGISGGLDSTLALLVCAMTYDLLGKDRKNILGVTMPGFGTTDRTYNNAIELMKHLGVTIREISIKDACMQHFKDINHDPAVHDITFENVQARERTQILMDLSNAENGIVIGTGDLSEMALGWATYNGDHMAMYSVNTTIPKTLVRYLVQWVTDYKVGENAKGVLMDILDTPVSPELLPPDPKTGQIKQKTEETVGPYELHDFILYHVLRFGFSPSKIYRLAVQSFQGKYSDSTIKHWMQVFYKRFFMHQFKRSCFPDGPKVGSICLSPRGDLRMPSDAVAQVWLDDLNNI</sequence>
<gene>
    <name evidence="7" type="primary">nadE</name>
    <name evidence="11" type="ORF">HZI73_17030</name>
</gene>
<evidence type="ECO:0000313" key="11">
    <source>
        <dbReference type="EMBL" id="QUI25769.1"/>
    </source>
</evidence>
<feature type="binding site" evidence="7">
    <location>
        <position position="468"/>
    </location>
    <ligand>
        <name>ATP</name>
        <dbReference type="ChEBI" id="CHEBI:30616"/>
    </ligand>
</feature>
<comment type="catalytic activity">
    <reaction evidence="7 8">
        <text>deamido-NAD(+) + L-glutamine + ATP + H2O = L-glutamate + AMP + diphosphate + NAD(+) + H(+)</text>
        <dbReference type="Rhea" id="RHEA:24384"/>
        <dbReference type="ChEBI" id="CHEBI:15377"/>
        <dbReference type="ChEBI" id="CHEBI:15378"/>
        <dbReference type="ChEBI" id="CHEBI:29985"/>
        <dbReference type="ChEBI" id="CHEBI:30616"/>
        <dbReference type="ChEBI" id="CHEBI:33019"/>
        <dbReference type="ChEBI" id="CHEBI:57540"/>
        <dbReference type="ChEBI" id="CHEBI:58359"/>
        <dbReference type="ChEBI" id="CHEBI:58437"/>
        <dbReference type="ChEBI" id="CHEBI:456215"/>
        <dbReference type="EC" id="6.3.5.1"/>
    </reaction>
</comment>
<keyword evidence="3 7" id="KW-0436">Ligase</keyword>
<feature type="binding site" evidence="7">
    <location>
        <position position="607"/>
    </location>
    <ligand>
        <name>deamido-NAD(+)</name>
        <dbReference type="ChEBI" id="CHEBI:58437"/>
        <note>ligand shared between two neighboring subunits</note>
    </ligand>
</feature>
<dbReference type="EC" id="6.3.5.1" evidence="7 8"/>
<evidence type="ECO:0000256" key="7">
    <source>
        <dbReference type="HAMAP-Rule" id="MF_02090"/>
    </source>
</evidence>
<evidence type="ECO:0000256" key="3">
    <source>
        <dbReference type="ARBA" id="ARBA00022598"/>
    </source>
</evidence>
<comment type="similarity">
    <text evidence="9">Belongs to the NAD synthetase family.</text>
</comment>
<evidence type="ECO:0000256" key="8">
    <source>
        <dbReference type="PIRNR" id="PIRNR006630"/>
    </source>
</evidence>
<protein>
    <recommendedName>
        <fullName evidence="7 8">Glutamine-dependent NAD(+) synthetase</fullName>
        <ecNumber evidence="7 8">6.3.5.1</ecNumber>
    </recommendedName>
    <alternativeName>
        <fullName evidence="7 8">NAD(+) synthase [glutamine-hydrolyzing]</fullName>
    </alternativeName>
</protein>
<dbReference type="GO" id="GO:0008795">
    <property type="term" value="F:NAD+ synthase activity"/>
    <property type="evidence" value="ECO:0007669"/>
    <property type="project" value="UniProtKB-UniRule"/>
</dbReference>
<feature type="active site" description="Proton acceptor; for glutaminase activity" evidence="7">
    <location>
        <position position="46"/>
    </location>
</feature>
<dbReference type="AlphaFoldDB" id="A0A8J8SJQ4"/>
<dbReference type="Gene3D" id="1.10.10.1140">
    <property type="entry name" value="Glutamine-dependent NAD+ synthetase, C-terminal domain"/>
    <property type="match status" value="1"/>
</dbReference>
<keyword evidence="5 7" id="KW-0067">ATP-binding</keyword>
<dbReference type="GO" id="GO:0005524">
    <property type="term" value="F:ATP binding"/>
    <property type="evidence" value="ECO:0007669"/>
    <property type="project" value="UniProtKB-UniRule"/>
</dbReference>
<dbReference type="NCBIfam" id="NF002730">
    <property type="entry name" value="PRK02628.1"/>
    <property type="match status" value="1"/>
</dbReference>
<evidence type="ECO:0000259" key="10">
    <source>
        <dbReference type="PROSITE" id="PS50263"/>
    </source>
</evidence>
<dbReference type="InterPro" id="IPR003010">
    <property type="entry name" value="C-N_Hydrolase"/>
</dbReference>
<accession>A0A8J8SJQ4</accession>
<feature type="binding site" evidence="7">
    <location>
        <position position="204"/>
    </location>
    <ligand>
        <name>L-glutamine</name>
        <dbReference type="ChEBI" id="CHEBI:58359"/>
    </ligand>
</feature>
<keyword evidence="6 7" id="KW-0520">NAD</keyword>
<dbReference type="GO" id="GO:0009435">
    <property type="term" value="P:NAD+ biosynthetic process"/>
    <property type="evidence" value="ECO:0007669"/>
    <property type="project" value="UniProtKB-UniRule"/>
</dbReference>
<dbReference type="Gene3D" id="3.60.110.10">
    <property type="entry name" value="Carbon-nitrogen hydrolase"/>
    <property type="match status" value="1"/>
</dbReference>
<dbReference type="InterPro" id="IPR041856">
    <property type="entry name" value="NAD+_synth_C"/>
</dbReference>
<feature type="binding site" evidence="7">
    <location>
        <begin position="478"/>
        <end position="481"/>
    </location>
    <ligand>
        <name>deamido-NAD(+)</name>
        <dbReference type="ChEBI" id="CHEBI:58437"/>
        <note>ligand shared between two neighboring subunits</note>
    </ligand>
</feature>
<dbReference type="HAMAP" id="MF_02090">
    <property type="entry name" value="NadE_glutamine_dep"/>
    <property type="match status" value="1"/>
</dbReference>
<dbReference type="InterPro" id="IPR036526">
    <property type="entry name" value="C-N_Hydrolase_sf"/>
</dbReference>
<dbReference type="Pfam" id="PF00795">
    <property type="entry name" value="CN_hydrolase"/>
    <property type="match status" value="1"/>
</dbReference>
<dbReference type="Pfam" id="PF02540">
    <property type="entry name" value="NAD_synthase"/>
    <property type="match status" value="1"/>
</dbReference>
<dbReference type="EMBL" id="CP058649">
    <property type="protein sequence ID" value="QUI25769.1"/>
    <property type="molecule type" value="Genomic_DNA"/>
</dbReference>
<feature type="binding site" evidence="7">
    <location>
        <position position="121"/>
    </location>
    <ligand>
        <name>L-glutamine</name>
        <dbReference type="ChEBI" id="CHEBI:58359"/>
    </ligand>
</feature>
<dbReference type="NCBIfam" id="TIGR00552">
    <property type="entry name" value="nadE"/>
    <property type="match status" value="1"/>
</dbReference>
<feature type="binding site" evidence="7">
    <location>
        <position position="198"/>
    </location>
    <ligand>
        <name>L-glutamine</name>
        <dbReference type="ChEBI" id="CHEBI:58359"/>
    </ligand>
</feature>
<feature type="binding site" evidence="7">
    <location>
        <position position="473"/>
    </location>
    <ligand>
        <name>deamido-NAD(+)</name>
        <dbReference type="ChEBI" id="CHEBI:58437"/>
        <note>ligand shared between two neighboring subunits</note>
    </ligand>
</feature>
<feature type="binding site" evidence="7">
    <location>
        <begin position="358"/>
        <end position="365"/>
    </location>
    <ligand>
        <name>ATP</name>
        <dbReference type="ChEBI" id="CHEBI:30616"/>
    </ligand>
</feature>
<dbReference type="Proteomes" id="UP000683246">
    <property type="component" value="Chromosome"/>
</dbReference>
<dbReference type="KEGG" id="vpy:HZI73_17030"/>
<evidence type="ECO:0000256" key="9">
    <source>
        <dbReference type="RuleBase" id="RU003811"/>
    </source>
</evidence>
<feature type="active site" description="For glutaminase activity" evidence="7">
    <location>
        <position position="115"/>
    </location>
</feature>
<dbReference type="CDD" id="cd00553">
    <property type="entry name" value="NAD_synthase"/>
    <property type="match status" value="1"/>
</dbReference>